<organism evidence="1 2">
    <name type="scientific">Fibrivirga algicola</name>
    <dbReference type="NCBI Taxonomy" id="2950420"/>
    <lineage>
        <taxon>Bacteria</taxon>
        <taxon>Pseudomonadati</taxon>
        <taxon>Bacteroidota</taxon>
        <taxon>Cytophagia</taxon>
        <taxon>Cytophagales</taxon>
        <taxon>Spirosomataceae</taxon>
        <taxon>Fibrivirga</taxon>
    </lineage>
</organism>
<evidence type="ECO:0000313" key="2">
    <source>
        <dbReference type="Proteomes" id="UP000606008"/>
    </source>
</evidence>
<dbReference type="RefSeq" id="WP_166691004.1">
    <property type="nucleotide sequence ID" value="NZ_WAEL01000001.1"/>
</dbReference>
<protein>
    <submittedName>
        <fullName evidence="1">Uncharacterized protein</fullName>
    </submittedName>
</protein>
<proteinExistence type="predicted"/>
<dbReference type="Proteomes" id="UP000606008">
    <property type="component" value="Unassembled WGS sequence"/>
</dbReference>
<gene>
    <name evidence="1" type="ORF">F7231_04255</name>
</gene>
<dbReference type="EMBL" id="WAEL01000001">
    <property type="protein sequence ID" value="NID09372.1"/>
    <property type="molecule type" value="Genomic_DNA"/>
</dbReference>
<reference evidence="2" key="2">
    <citation type="submission" date="2023-07" db="EMBL/GenBank/DDBJ databases">
        <authorList>
            <person name="Jung D.-H."/>
        </authorList>
    </citation>
    <scope>NUCLEOTIDE SEQUENCE [LARGE SCALE GENOMIC DNA]</scope>
    <source>
        <strain evidence="2">JA-25</strain>
    </source>
</reference>
<comment type="caution">
    <text evidence="1">The sequence shown here is derived from an EMBL/GenBank/DDBJ whole genome shotgun (WGS) entry which is preliminary data.</text>
</comment>
<accession>A0ABX0QBS9</accession>
<sequence>MAFTPTTVDQFKAIWPYLSQEQLAGYLADGTLRSVVHATNVQQVLGSSYSGQAAVRRVYVFGPDDIEANIVGEHYGWAHIENIAPVHVYRTIGLGVQIDSRIQAALVATNDGVFPPILPPTAGA</sequence>
<evidence type="ECO:0000313" key="1">
    <source>
        <dbReference type="EMBL" id="NID09372.1"/>
    </source>
</evidence>
<reference evidence="2" key="1">
    <citation type="submission" date="2019-09" db="EMBL/GenBank/DDBJ databases">
        <authorList>
            <person name="Jung D.-H."/>
        </authorList>
    </citation>
    <scope>NUCLEOTIDE SEQUENCE [LARGE SCALE GENOMIC DNA]</scope>
    <source>
        <strain evidence="2">JA-25</strain>
    </source>
</reference>
<name>A0ABX0QBS9_9BACT</name>
<keyword evidence="2" id="KW-1185">Reference proteome</keyword>